<dbReference type="InterPro" id="IPR010982">
    <property type="entry name" value="Lambda_DNA-bd_dom_sf"/>
</dbReference>
<dbReference type="PROSITE" id="PS50943">
    <property type="entry name" value="HTH_CROC1"/>
    <property type="match status" value="1"/>
</dbReference>
<dbReference type="SUPFAM" id="SSF48452">
    <property type="entry name" value="TPR-like"/>
    <property type="match status" value="2"/>
</dbReference>
<gene>
    <name evidence="2" type="ORF">SAMN05216276_102953</name>
</gene>
<dbReference type="Pfam" id="PF13432">
    <property type="entry name" value="TPR_16"/>
    <property type="match status" value="1"/>
</dbReference>
<evidence type="ECO:0000313" key="3">
    <source>
        <dbReference type="Proteomes" id="UP000198282"/>
    </source>
</evidence>
<evidence type="ECO:0000313" key="2">
    <source>
        <dbReference type="EMBL" id="SNT22592.1"/>
    </source>
</evidence>
<accession>A0A239KXW7</accession>
<dbReference type="CDD" id="cd00093">
    <property type="entry name" value="HTH_XRE"/>
    <property type="match status" value="1"/>
</dbReference>
<organism evidence="2 3">
    <name type="scientific">Streptosporangium subroseum</name>
    <dbReference type="NCBI Taxonomy" id="106412"/>
    <lineage>
        <taxon>Bacteria</taxon>
        <taxon>Bacillati</taxon>
        <taxon>Actinomycetota</taxon>
        <taxon>Actinomycetes</taxon>
        <taxon>Streptosporangiales</taxon>
        <taxon>Streptosporangiaceae</taxon>
        <taxon>Streptosporangium</taxon>
    </lineage>
</organism>
<dbReference type="InterPro" id="IPR001387">
    <property type="entry name" value="Cro/C1-type_HTH"/>
</dbReference>
<dbReference type="Gene3D" id="1.25.40.10">
    <property type="entry name" value="Tetratricopeptide repeat domain"/>
    <property type="match status" value="2"/>
</dbReference>
<dbReference type="InterPro" id="IPR011990">
    <property type="entry name" value="TPR-like_helical_dom_sf"/>
</dbReference>
<protein>
    <submittedName>
        <fullName evidence="2">Tetratricopeptide repeat-containing protein</fullName>
    </submittedName>
</protein>
<reference evidence="2 3" key="1">
    <citation type="submission" date="2017-06" db="EMBL/GenBank/DDBJ databases">
        <authorList>
            <person name="Kim H.J."/>
            <person name="Triplett B.A."/>
        </authorList>
    </citation>
    <scope>NUCLEOTIDE SEQUENCE [LARGE SCALE GENOMIC DNA]</scope>
    <source>
        <strain evidence="2 3">CGMCC 4.2132</strain>
    </source>
</reference>
<proteinExistence type="predicted"/>
<dbReference type="GO" id="GO:0003677">
    <property type="term" value="F:DNA binding"/>
    <property type="evidence" value="ECO:0007669"/>
    <property type="project" value="InterPro"/>
</dbReference>
<dbReference type="Proteomes" id="UP000198282">
    <property type="component" value="Unassembled WGS sequence"/>
</dbReference>
<dbReference type="EMBL" id="FZOD01000029">
    <property type="protein sequence ID" value="SNT22592.1"/>
    <property type="molecule type" value="Genomic_DNA"/>
</dbReference>
<dbReference type="AlphaFoldDB" id="A0A239KXW7"/>
<keyword evidence="3" id="KW-1185">Reference proteome</keyword>
<name>A0A239KXW7_9ACTN</name>
<evidence type="ECO:0000259" key="1">
    <source>
        <dbReference type="PROSITE" id="PS50943"/>
    </source>
</evidence>
<dbReference type="Gene3D" id="1.10.260.40">
    <property type="entry name" value="lambda repressor-like DNA-binding domains"/>
    <property type="match status" value="1"/>
</dbReference>
<sequence length="396" mass="42947">MSLIESGKRVPTPSVLELLAEKLDCSLSYLVSGVNAEQREQIELSLQSARTALDSGETDRARAEYAALVADDVLVELPALRREAELGLADAMQSCRQWSEAIELLTRIRERDARVMSAQESVSVACALSRCYRHSGDLTRAVLVAEEMVDGSVRPAWSDGLVRLGVKLLAAYIERGDLLRGSQFCGELLVGAELVGDASLLASVHRVAALLAVENGRGTEAIRHVERAIVVYGDAGDPGRLRRLRSDRARIVLSASSVDTASVRTLVKQMEAELADDPAASIDAMRCVTNLVNAELLRGRTERAAEHVTALLRIAEGLPEEAAVEARLSAGRALVELERPRDAMRELTAVAEWLARAPATPRTARMWLAVAQALERIEEPARSVDAYRRALACVGV</sequence>
<feature type="domain" description="HTH cro/C1-type" evidence="1">
    <location>
        <begin position="2"/>
        <end position="30"/>
    </location>
</feature>